<dbReference type="Gene3D" id="3.80.10.10">
    <property type="entry name" value="Ribonuclease Inhibitor"/>
    <property type="match status" value="1"/>
</dbReference>
<evidence type="ECO:0000259" key="2">
    <source>
        <dbReference type="PROSITE" id="PS50181"/>
    </source>
</evidence>
<accession>A0A0C3B312</accession>
<dbReference type="PROSITE" id="PS50181">
    <property type="entry name" value="FBOX"/>
    <property type="match status" value="1"/>
</dbReference>
<dbReference type="InterPro" id="IPR036047">
    <property type="entry name" value="F-box-like_dom_sf"/>
</dbReference>
<dbReference type="Proteomes" id="UP000054097">
    <property type="component" value="Unassembled WGS sequence"/>
</dbReference>
<keyword evidence="1" id="KW-0175">Coiled coil</keyword>
<dbReference type="EMBL" id="KN824282">
    <property type="protein sequence ID" value="KIM31220.1"/>
    <property type="molecule type" value="Genomic_DNA"/>
</dbReference>
<name>A0A0C3B312_SERVB</name>
<dbReference type="Pfam" id="PF12937">
    <property type="entry name" value="F-box-like"/>
    <property type="match status" value="1"/>
</dbReference>
<protein>
    <recommendedName>
        <fullName evidence="2">F-box domain-containing protein</fullName>
    </recommendedName>
</protein>
<dbReference type="OrthoDB" id="2973282at2759"/>
<dbReference type="Gene3D" id="1.20.1280.50">
    <property type="match status" value="1"/>
</dbReference>
<proteinExistence type="predicted"/>
<keyword evidence="4" id="KW-1185">Reference proteome</keyword>
<dbReference type="InterPro" id="IPR032675">
    <property type="entry name" value="LRR_dom_sf"/>
</dbReference>
<dbReference type="HOGENOM" id="CLU_557973_0_0_1"/>
<reference evidence="4" key="2">
    <citation type="submission" date="2015-01" db="EMBL/GenBank/DDBJ databases">
        <title>Evolutionary Origins and Diversification of the Mycorrhizal Mutualists.</title>
        <authorList>
            <consortium name="DOE Joint Genome Institute"/>
            <consortium name="Mycorrhizal Genomics Consortium"/>
            <person name="Kohler A."/>
            <person name="Kuo A."/>
            <person name="Nagy L.G."/>
            <person name="Floudas D."/>
            <person name="Copeland A."/>
            <person name="Barry K.W."/>
            <person name="Cichocki N."/>
            <person name="Veneault-Fourrey C."/>
            <person name="LaButti K."/>
            <person name="Lindquist E.A."/>
            <person name="Lipzen A."/>
            <person name="Lundell T."/>
            <person name="Morin E."/>
            <person name="Murat C."/>
            <person name="Riley R."/>
            <person name="Ohm R."/>
            <person name="Sun H."/>
            <person name="Tunlid A."/>
            <person name="Henrissat B."/>
            <person name="Grigoriev I.V."/>
            <person name="Hibbett D.S."/>
            <person name="Martin F."/>
        </authorList>
    </citation>
    <scope>NUCLEOTIDE SEQUENCE [LARGE SCALE GENOMIC DNA]</scope>
    <source>
        <strain evidence="4">MAFF 305830</strain>
    </source>
</reference>
<reference evidence="3 4" key="1">
    <citation type="submission" date="2014-04" db="EMBL/GenBank/DDBJ databases">
        <authorList>
            <consortium name="DOE Joint Genome Institute"/>
            <person name="Kuo A."/>
            <person name="Zuccaro A."/>
            <person name="Kohler A."/>
            <person name="Nagy L.G."/>
            <person name="Floudas D."/>
            <person name="Copeland A."/>
            <person name="Barry K.W."/>
            <person name="Cichocki N."/>
            <person name="Veneault-Fourrey C."/>
            <person name="LaButti K."/>
            <person name="Lindquist E.A."/>
            <person name="Lipzen A."/>
            <person name="Lundell T."/>
            <person name="Morin E."/>
            <person name="Murat C."/>
            <person name="Sun H."/>
            <person name="Tunlid A."/>
            <person name="Henrissat B."/>
            <person name="Grigoriev I.V."/>
            <person name="Hibbett D.S."/>
            <person name="Martin F."/>
            <person name="Nordberg H.P."/>
            <person name="Cantor M.N."/>
            <person name="Hua S.X."/>
        </authorList>
    </citation>
    <scope>NUCLEOTIDE SEQUENCE [LARGE SCALE GENOMIC DNA]</scope>
    <source>
        <strain evidence="3 4">MAFF 305830</strain>
    </source>
</reference>
<organism evidence="3 4">
    <name type="scientific">Serendipita vermifera MAFF 305830</name>
    <dbReference type="NCBI Taxonomy" id="933852"/>
    <lineage>
        <taxon>Eukaryota</taxon>
        <taxon>Fungi</taxon>
        <taxon>Dikarya</taxon>
        <taxon>Basidiomycota</taxon>
        <taxon>Agaricomycotina</taxon>
        <taxon>Agaricomycetes</taxon>
        <taxon>Sebacinales</taxon>
        <taxon>Serendipitaceae</taxon>
        <taxon>Serendipita</taxon>
    </lineage>
</organism>
<dbReference type="InterPro" id="IPR001810">
    <property type="entry name" value="F-box_dom"/>
</dbReference>
<dbReference type="SUPFAM" id="SSF81383">
    <property type="entry name" value="F-box domain"/>
    <property type="match status" value="1"/>
</dbReference>
<gene>
    <name evidence="3" type="ORF">M408DRAFT_21293</name>
</gene>
<evidence type="ECO:0000256" key="1">
    <source>
        <dbReference type="SAM" id="Coils"/>
    </source>
</evidence>
<dbReference type="SUPFAM" id="SSF52047">
    <property type="entry name" value="RNI-like"/>
    <property type="match status" value="1"/>
</dbReference>
<dbReference type="AlphaFoldDB" id="A0A0C3B312"/>
<feature type="coiled-coil region" evidence="1">
    <location>
        <begin position="25"/>
        <end position="52"/>
    </location>
</feature>
<feature type="domain" description="F-box" evidence="2">
    <location>
        <begin position="71"/>
        <end position="121"/>
    </location>
</feature>
<evidence type="ECO:0000313" key="4">
    <source>
        <dbReference type="Proteomes" id="UP000054097"/>
    </source>
</evidence>
<evidence type="ECO:0000313" key="3">
    <source>
        <dbReference type="EMBL" id="KIM31220.1"/>
    </source>
</evidence>
<sequence length="489" mass="56171">MSYSSNLPPEIQEKVERLAECHKQITGLDSQLIQFKKEKDRLEEELLDYRVDKPFQRPDARRGQFVVAVRSITIQKLPDEMLLRTFEHFLSDNHRLIHRLLLVCKTWNRMVMQSPRLWARIQLSPVSYEEFLHSYESPPQYMEVFIQRSQSVLLDIELDYSSHKPRFEYVRDKVIETVSSISTSETLHNQVLDLQFESPEYDSYFKYTMDELSTLVGPMGANMKKWRSLHVQLPTGYPRLALEILQMLCGVAPNLQSISLSEIGCILDSNDRGWFNEDGTPLFSIPNLRGLILNDWQAALLLKDIVMTPSTLVHLDIWYDAGLRGLSQLQAFTTMRTLTIRIRAYFGELGVSEGENLSVSIPELRELKFWGNLSPLKAVQFDLPSLQCLQVSGSKSNFWLPANLYPEYIHWSTHPSRPYRNIIQSMLGAVFQPSSRVAVISICKISQEDYETILKVLRKAADIPVSLETVVVDIHGGGRVHIDVAALRS</sequence>